<dbReference type="PANTHER" id="PTHR45754">
    <property type="entry name" value="METHYLENETETRAHYDROFOLATE REDUCTASE"/>
    <property type="match status" value="1"/>
</dbReference>
<evidence type="ECO:0000256" key="9">
    <source>
        <dbReference type="ARBA" id="ARBA00023167"/>
    </source>
</evidence>
<dbReference type="InterPro" id="IPR004620">
    <property type="entry name" value="MTHF_reductase_bac"/>
</dbReference>
<comment type="pathway">
    <text evidence="2 12">One-carbon metabolism; tetrahydrofolate interconversion.</text>
</comment>
<evidence type="ECO:0000256" key="11">
    <source>
        <dbReference type="ARBA" id="ARBA00048628"/>
    </source>
</evidence>
<dbReference type="InterPro" id="IPR029041">
    <property type="entry name" value="FAD-linked_oxidoreductase-like"/>
</dbReference>
<evidence type="ECO:0000256" key="5">
    <source>
        <dbReference type="ARBA" id="ARBA00022630"/>
    </source>
</evidence>
<comment type="similarity">
    <text evidence="3 12">Belongs to the methylenetetrahydrofolate reductase family.</text>
</comment>
<evidence type="ECO:0000256" key="1">
    <source>
        <dbReference type="ARBA" id="ARBA00001974"/>
    </source>
</evidence>
<dbReference type="EMBL" id="CM001167">
    <property type="protein sequence ID" value="EGJ70897.1"/>
    <property type="molecule type" value="Genomic_DNA"/>
</dbReference>
<dbReference type="OrthoDB" id="9812555at2"/>
<keyword evidence="14" id="KW-1185">Reference proteome</keyword>
<comment type="pathway">
    <text evidence="10">Amino-acid biosynthesis; L-methionine biosynthesis via de novo pathway.</text>
</comment>
<accession>F3ZSM3</accession>
<name>F3ZSM3_9BACE</name>
<keyword evidence="9" id="KW-0486">Methionine biosynthesis</keyword>
<dbReference type="InterPro" id="IPR003171">
    <property type="entry name" value="Mehydrof_redctse-like"/>
</dbReference>
<dbReference type="STRING" id="679937.Bcop_0679"/>
<protein>
    <recommendedName>
        <fullName evidence="12">Methylenetetrahydrofolate reductase</fullName>
        <ecNumber evidence="12">1.5.1.54</ecNumber>
    </recommendedName>
</protein>
<evidence type="ECO:0000256" key="10">
    <source>
        <dbReference type="ARBA" id="ARBA00034478"/>
    </source>
</evidence>
<evidence type="ECO:0000256" key="7">
    <source>
        <dbReference type="ARBA" id="ARBA00023002"/>
    </source>
</evidence>
<proteinExistence type="inferred from homology"/>
<organism evidence="13 14">
    <name type="scientific">Bacteroides coprosuis DSM 18011</name>
    <dbReference type="NCBI Taxonomy" id="679937"/>
    <lineage>
        <taxon>Bacteria</taxon>
        <taxon>Pseudomonadati</taxon>
        <taxon>Bacteroidota</taxon>
        <taxon>Bacteroidia</taxon>
        <taxon>Bacteroidales</taxon>
        <taxon>Bacteroidaceae</taxon>
        <taxon>Bacteroides</taxon>
    </lineage>
</organism>
<dbReference type="Gene3D" id="3.20.20.220">
    <property type="match status" value="1"/>
</dbReference>
<dbReference type="FunFam" id="3.20.20.220:FF:000015">
    <property type="entry name" value="Methylenetetrahydrofolate reductase"/>
    <property type="match status" value="1"/>
</dbReference>
<dbReference type="GO" id="GO:0071949">
    <property type="term" value="F:FAD binding"/>
    <property type="evidence" value="ECO:0007669"/>
    <property type="project" value="TreeGrafter"/>
</dbReference>
<dbReference type="Proteomes" id="UP000018439">
    <property type="component" value="Chromosome"/>
</dbReference>
<reference evidence="13 14" key="1">
    <citation type="journal article" date="2011" name="Stand. Genomic Sci.">
        <title>Non-contiguous finished genome sequence of Bacteroides coprosuis type strain (PC139).</title>
        <authorList>
            <person name="Land M."/>
            <person name="Held B."/>
            <person name="Gronow S."/>
            <person name="Abt B."/>
            <person name="Lucas S."/>
            <person name="Del Rio T.G."/>
            <person name="Nolan M."/>
            <person name="Tice H."/>
            <person name="Cheng J.F."/>
            <person name="Pitluck S."/>
            <person name="Liolios K."/>
            <person name="Pagani I."/>
            <person name="Ivanova N."/>
            <person name="Mavromatis K."/>
            <person name="Mikhailova N."/>
            <person name="Pati A."/>
            <person name="Tapia R."/>
            <person name="Han C."/>
            <person name="Goodwin L."/>
            <person name="Chen A."/>
            <person name="Palaniappan K."/>
            <person name="Hauser L."/>
            <person name="Brambilla E.M."/>
            <person name="Rohde M."/>
            <person name="Goker M."/>
            <person name="Detter J.C."/>
            <person name="Woyke T."/>
            <person name="Bristow J."/>
            <person name="Eisen J.A."/>
            <person name="Markowitz V."/>
            <person name="Hugenholtz P."/>
            <person name="Kyrpides N.C."/>
            <person name="Klenk H.P."/>
            <person name="Lapidus A."/>
        </authorList>
    </citation>
    <scope>NUCLEOTIDE SEQUENCE [LARGE SCALE GENOMIC DNA]</scope>
    <source>
        <strain evidence="13 14">DSM 18011</strain>
    </source>
</reference>
<evidence type="ECO:0000256" key="3">
    <source>
        <dbReference type="ARBA" id="ARBA00006743"/>
    </source>
</evidence>
<dbReference type="Pfam" id="PF02219">
    <property type="entry name" value="MTHFR"/>
    <property type="match status" value="1"/>
</dbReference>
<dbReference type="eggNOG" id="COG0685">
    <property type="taxonomic scope" value="Bacteria"/>
</dbReference>
<evidence type="ECO:0000256" key="8">
    <source>
        <dbReference type="ARBA" id="ARBA00023027"/>
    </source>
</evidence>
<dbReference type="PANTHER" id="PTHR45754:SF3">
    <property type="entry name" value="METHYLENETETRAHYDROFOLATE REDUCTASE (NADPH)"/>
    <property type="match status" value="1"/>
</dbReference>
<dbReference type="SUPFAM" id="SSF51730">
    <property type="entry name" value="FAD-linked oxidoreductase"/>
    <property type="match status" value="1"/>
</dbReference>
<evidence type="ECO:0000256" key="12">
    <source>
        <dbReference type="RuleBase" id="RU003862"/>
    </source>
</evidence>
<dbReference type="UniPathway" id="UPA00193"/>
<dbReference type="NCBIfam" id="TIGR00676">
    <property type="entry name" value="fadh2"/>
    <property type="match status" value="1"/>
</dbReference>
<keyword evidence="6 12" id="KW-0274">FAD</keyword>
<dbReference type="GO" id="GO:0035999">
    <property type="term" value="P:tetrahydrofolate interconversion"/>
    <property type="evidence" value="ECO:0007669"/>
    <property type="project" value="UniProtKB-UniPathway"/>
</dbReference>
<evidence type="ECO:0000313" key="14">
    <source>
        <dbReference type="Proteomes" id="UP000018439"/>
    </source>
</evidence>
<keyword evidence="7 12" id="KW-0560">Oxidoreductase</keyword>
<comment type="cofactor">
    <cofactor evidence="1 12">
        <name>FAD</name>
        <dbReference type="ChEBI" id="CHEBI:57692"/>
    </cofactor>
</comment>
<sequence length="318" mass="36494">MKVTEHIKYSNNKPSFSVEILPPLKGENIQDIFKALEPLMEIKPTFVDVTYHREEYEYKETKEGLWEKRIIRKRPGTVGICAALQNRFGVDAVPHVLCGGFTKEETENLLIDLHFLGIDNIVALRGDAVKSEIYFKPKKQGHRYANELVRQIDNQNQGIYLDNELLNTTKTNFCIGVAGYPEKHIESPNMDADIQFLKQKIDSGASYIITQLFYDNQKFYDFVEKCRAAGITTPIIPGIKPLSTKRQLNLIPYRFNVDIPIDLANDVIKAKTKEDVIEIGIEWMIEQSKDLYSKGFNLIHFYTMGKTDPICRLAKTIL</sequence>
<keyword evidence="5 12" id="KW-0285">Flavoprotein</keyword>
<dbReference type="AlphaFoldDB" id="F3ZSM3"/>
<dbReference type="HOGENOM" id="CLU_025841_0_2_10"/>
<dbReference type="EC" id="1.5.1.54" evidence="12"/>
<dbReference type="GO" id="GO:0009086">
    <property type="term" value="P:methionine biosynthetic process"/>
    <property type="evidence" value="ECO:0007669"/>
    <property type="project" value="UniProtKB-KW"/>
</dbReference>
<evidence type="ECO:0000313" key="13">
    <source>
        <dbReference type="EMBL" id="EGJ70897.1"/>
    </source>
</evidence>
<evidence type="ECO:0000256" key="2">
    <source>
        <dbReference type="ARBA" id="ARBA00004777"/>
    </source>
</evidence>
<keyword evidence="4" id="KW-0028">Amino-acid biosynthesis</keyword>
<gene>
    <name evidence="13" type="ORF">Bcop_0679</name>
</gene>
<comment type="catalytic activity">
    <reaction evidence="11">
        <text>(6S)-5-methyl-5,6,7,8-tetrahydrofolate + NAD(+) = (6R)-5,10-methylene-5,6,7,8-tetrahydrofolate + NADH + H(+)</text>
        <dbReference type="Rhea" id="RHEA:19821"/>
        <dbReference type="ChEBI" id="CHEBI:15378"/>
        <dbReference type="ChEBI" id="CHEBI:15636"/>
        <dbReference type="ChEBI" id="CHEBI:18608"/>
        <dbReference type="ChEBI" id="CHEBI:57540"/>
        <dbReference type="ChEBI" id="CHEBI:57945"/>
        <dbReference type="EC" id="1.5.1.54"/>
    </reaction>
    <physiologicalReaction direction="right-to-left" evidence="11">
        <dbReference type="Rhea" id="RHEA:19823"/>
    </physiologicalReaction>
</comment>
<dbReference type="GO" id="GO:0005829">
    <property type="term" value="C:cytosol"/>
    <property type="evidence" value="ECO:0007669"/>
    <property type="project" value="InterPro"/>
</dbReference>
<dbReference type="GO" id="GO:0106312">
    <property type="term" value="F:methylenetetrahydrofolate reductase (NADH) activity"/>
    <property type="evidence" value="ECO:0007669"/>
    <property type="project" value="UniProtKB-EC"/>
</dbReference>
<evidence type="ECO:0000256" key="6">
    <source>
        <dbReference type="ARBA" id="ARBA00022827"/>
    </source>
</evidence>
<dbReference type="CDD" id="cd00537">
    <property type="entry name" value="MTHFR"/>
    <property type="match status" value="1"/>
</dbReference>
<keyword evidence="8" id="KW-0520">NAD</keyword>
<evidence type="ECO:0000256" key="4">
    <source>
        <dbReference type="ARBA" id="ARBA00022605"/>
    </source>
</evidence>